<gene>
    <name evidence="3" type="ORF">POM88_052244</name>
</gene>
<dbReference type="Pfam" id="PF08600">
    <property type="entry name" value="NuBaID_C"/>
    <property type="match status" value="1"/>
</dbReference>
<keyword evidence="4" id="KW-1185">Reference proteome</keyword>
<reference evidence="3" key="2">
    <citation type="submission" date="2023-05" db="EMBL/GenBank/DDBJ databases">
        <authorList>
            <person name="Schelkunov M.I."/>
        </authorList>
    </citation>
    <scope>NUCLEOTIDE SEQUENCE</scope>
    <source>
        <strain evidence="3">Hsosn_3</strain>
        <tissue evidence="3">Leaf</tissue>
    </source>
</reference>
<organism evidence="3 4">
    <name type="scientific">Heracleum sosnowskyi</name>
    <dbReference type="NCBI Taxonomy" id="360622"/>
    <lineage>
        <taxon>Eukaryota</taxon>
        <taxon>Viridiplantae</taxon>
        <taxon>Streptophyta</taxon>
        <taxon>Embryophyta</taxon>
        <taxon>Tracheophyta</taxon>
        <taxon>Spermatophyta</taxon>
        <taxon>Magnoliopsida</taxon>
        <taxon>eudicotyledons</taxon>
        <taxon>Gunneridae</taxon>
        <taxon>Pentapetalae</taxon>
        <taxon>asterids</taxon>
        <taxon>campanulids</taxon>
        <taxon>Apiales</taxon>
        <taxon>Apiaceae</taxon>
        <taxon>Apioideae</taxon>
        <taxon>apioid superclade</taxon>
        <taxon>Tordylieae</taxon>
        <taxon>Tordyliinae</taxon>
        <taxon>Heracleum</taxon>
    </lineage>
</organism>
<dbReference type="PANTHER" id="PTHR15835:SF16">
    <property type="entry name" value="F20D23.9 PROTEIN"/>
    <property type="match status" value="1"/>
</dbReference>
<reference evidence="3" key="1">
    <citation type="submission" date="2023-02" db="EMBL/GenBank/DDBJ databases">
        <title>Genome of toxic invasive species Heracleum sosnowskyi carries increased number of genes despite the absence of recent whole-genome duplications.</title>
        <authorList>
            <person name="Schelkunov M."/>
            <person name="Shtratnikova V."/>
            <person name="Makarenko M."/>
            <person name="Klepikova A."/>
            <person name="Omelchenko D."/>
            <person name="Novikova G."/>
            <person name="Obukhova E."/>
            <person name="Bogdanov V."/>
            <person name="Penin A."/>
            <person name="Logacheva M."/>
        </authorList>
    </citation>
    <scope>NUCLEOTIDE SEQUENCE</scope>
    <source>
        <strain evidence="3">Hsosn_3</strain>
        <tissue evidence="3">Leaf</tissue>
    </source>
</reference>
<dbReference type="GO" id="GO:0005634">
    <property type="term" value="C:nucleus"/>
    <property type="evidence" value="ECO:0007669"/>
    <property type="project" value="TreeGrafter"/>
</dbReference>
<dbReference type="PANTHER" id="PTHR15835">
    <property type="entry name" value="NUCLEAR-INTERACTING PARTNER OF ALK"/>
    <property type="match status" value="1"/>
</dbReference>
<dbReference type="EMBL" id="JAUIZM010000012">
    <property type="protein sequence ID" value="KAK1353879.1"/>
    <property type="molecule type" value="Genomic_DNA"/>
</dbReference>
<name>A0AAD8GTB8_9APIA</name>
<evidence type="ECO:0000259" key="2">
    <source>
        <dbReference type="Pfam" id="PF08600"/>
    </source>
</evidence>
<proteinExistence type="predicted"/>
<comment type="caution">
    <text evidence="3">The sequence shown here is derived from an EMBL/GenBank/DDBJ whole genome shotgun (WGS) entry which is preliminary data.</text>
</comment>
<sequence length="289" mass="30039">MIIIPEGGVSSTNEEEVLNTDTTTARGRDGPSFGMSGGSVGMGRADSVVGDMEPVAEVTENQGQTGEFAPDPGLMGDYVPQEMEREFPHGDSQDLMSGSVARADSGSKIVGSGKVESVESGEKTSDMHLLPNENSNHPSHSCNAILCSGYEASKDEVTQAGKASPTDDSGYPGAGDMVANGKGPPNGENNYEEAVEFDPIKHHNYFCPWVNGNVAAAGSSSNSGSGASAIALCGWQLTLDALDSFQSLGQAPVQTVESESAASLCKDDQLTPGRKFLALNSFNKSKGHK</sequence>
<dbReference type="Proteomes" id="UP001237642">
    <property type="component" value="Unassembled WGS sequence"/>
</dbReference>
<dbReference type="GO" id="GO:0008270">
    <property type="term" value="F:zinc ion binding"/>
    <property type="evidence" value="ECO:0007669"/>
    <property type="project" value="InterPro"/>
</dbReference>
<dbReference type="InterPro" id="IPR013909">
    <property type="entry name" value="NuBaID_C"/>
</dbReference>
<evidence type="ECO:0000313" key="3">
    <source>
        <dbReference type="EMBL" id="KAK1353879.1"/>
    </source>
</evidence>
<protein>
    <recommendedName>
        <fullName evidence="2">NuBaID C-terminal domain-containing protein</fullName>
    </recommendedName>
</protein>
<dbReference type="AlphaFoldDB" id="A0AAD8GTB8"/>
<accession>A0AAD8GTB8</accession>
<evidence type="ECO:0000313" key="4">
    <source>
        <dbReference type="Proteomes" id="UP001237642"/>
    </source>
</evidence>
<feature type="region of interest" description="Disordered" evidence="1">
    <location>
        <begin position="157"/>
        <end position="190"/>
    </location>
</feature>
<feature type="domain" description="NuBaID C-terminal" evidence="2">
    <location>
        <begin position="192"/>
        <end position="244"/>
    </location>
</feature>
<evidence type="ECO:0000256" key="1">
    <source>
        <dbReference type="SAM" id="MobiDB-lite"/>
    </source>
</evidence>